<evidence type="ECO:0000256" key="3">
    <source>
        <dbReference type="ARBA" id="ARBA00022723"/>
    </source>
</evidence>
<dbReference type="EMBL" id="HG315671">
    <property type="protein sequence ID" value="CDF78126.1"/>
    <property type="molecule type" value="Genomic_DNA"/>
</dbReference>
<evidence type="ECO:0000256" key="4">
    <source>
        <dbReference type="ARBA" id="ARBA00022801"/>
    </source>
</evidence>
<protein>
    <submittedName>
        <fullName evidence="7">Peptidase, M20 family</fullName>
    </submittedName>
</protein>
<feature type="domain" description="Peptidase M20 dimerisation" evidence="6">
    <location>
        <begin position="211"/>
        <end position="342"/>
    </location>
</feature>
<dbReference type="AlphaFoldDB" id="T2KI71"/>
<dbReference type="GO" id="GO:0046872">
    <property type="term" value="F:metal ion binding"/>
    <property type="evidence" value="ECO:0007669"/>
    <property type="project" value="UniProtKB-KW"/>
</dbReference>
<dbReference type="InterPro" id="IPR036264">
    <property type="entry name" value="Bact_exopeptidase_dim_dom"/>
</dbReference>
<proteinExistence type="inferred from homology"/>
<dbReference type="PANTHER" id="PTHR45962:SF1">
    <property type="entry name" value="N-FATTY-ACYL-AMINO ACID SYNTHASE_HYDROLASE PM20D1"/>
    <property type="match status" value="1"/>
</dbReference>
<sequence>MIKSKEGPLNIEQALSKYIQLESISGQEQEAGEWFRDLCELNGLHITQMGDTNGNYNFSASLYPLSSELPNIVLLNHIDVVPPGDIENWEHPPFSGTITDTEIWGRGAFDNKGNGIMHLFSIIQTLQKYGDKNMPYNVTLLAVSCEETQCTGGANYVIDNFLDTLNPIVVIGEGPPGFNGILKWDPTQTIFGVSITNKRPLWLELSLKIKTSAHGSITPLNYANKGMIKALDNLIEKKQKVVYNETNINILKQLGRMEKGLSGFALKNPRFFKAIITPQLRKRPELFSLFSNSVTLTSVNSHNDVINVIPDEVTALLDCRLLPEQTNEEFLEGIKKQLKNKDITVKVIQESPITETSDDNTMFFKEIVKAIEKNYPESENLSVSVPNYNDASFFREKGINSYCFTPIPLARYYLEHIHNINERIPRGILTKGSQTFFDFIEGCLLQ</sequence>
<dbReference type="PANTHER" id="PTHR45962">
    <property type="entry name" value="N-FATTY-ACYL-AMINO ACID SYNTHASE/HYDROLASE PM20D1"/>
    <property type="match status" value="1"/>
</dbReference>
<dbReference type="InterPro" id="IPR047177">
    <property type="entry name" value="Pept_M20A"/>
</dbReference>
<dbReference type="SUPFAM" id="SSF55031">
    <property type="entry name" value="Bacterial exopeptidase dimerisation domain"/>
    <property type="match status" value="1"/>
</dbReference>
<gene>
    <name evidence="7" type="ORF">BN863_4140</name>
</gene>
<dbReference type="GO" id="GO:0008233">
    <property type="term" value="F:peptidase activity"/>
    <property type="evidence" value="ECO:0007669"/>
    <property type="project" value="UniProtKB-KW"/>
</dbReference>
<dbReference type="Pfam" id="PF01546">
    <property type="entry name" value="Peptidase_M20"/>
    <property type="match status" value="1"/>
</dbReference>
<dbReference type="Gene3D" id="3.40.630.10">
    <property type="entry name" value="Zn peptidases"/>
    <property type="match status" value="1"/>
</dbReference>
<keyword evidence="4" id="KW-0378">Hydrolase</keyword>
<evidence type="ECO:0000313" key="7">
    <source>
        <dbReference type="EMBL" id="CDF78126.1"/>
    </source>
</evidence>
<dbReference type="Gene3D" id="3.30.70.360">
    <property type="match status" value="1"/>
</dbReference>
<evidence type="ECO:0000259" key="6">
    <source>
        <dbReference type="Pfam" id="PF07687"/>
    </source>
</evidence>
<dbReference type="STRING" id="1347342.BN863_4140"/>
<evidence type="ECO:0000256" key="5">
    <source>
        <dbReference type="ARBA" id="ARBA00022833"/>
    </source>
</evidence>
<dbReference type="Proteomes" id="UP000016160">
    <property type="component" value="Chromosome"/>
</dbReference>
<keyword evidence="3" id="KW-0479">Metal-binding</keyword>
<dbReference type="PATRIC" id="fig|1347342.6.peg.419"/>
<comment type="similarity">
    <text evidence="1">Belongs to the peptidase M20A family.</text>
</comment>
<dbReference type="HOGENOM" id="CLU_021802_11_2_10"/>
<accession>T2KI71</accession>
<name>T2KI71_FORAG</name>
<dbReference type="GO" id="GO:0006508">
    <property type="term" value="P:proteolysis"/>
    <property type="evidence" value="ECO:0007669"/>
    <property type="project" value="UniProtKB-KW"/>
</dbReference>
<reference evidence="7 8" key="1">
    <citation type="journal article" date="2013" name="Appl. Environ. Microbiol.">
        <title>The genome of the alga-associated marine flavobacterium Formosa agariphila KMM 3901T reveals a broad potential for degradation of algal polysaccharides.</title>
        <authorList>
            <person name="Mann A.J."/>
            <person name="Hahnke R.L."/>
            <person name="Huang S."/>
            <person name="Werner J."/>
            <person name="Xing P."/>
            <person name="Barbeyron T."/>
            <person name="Huettel B."/>
            <person name="Stueber K."/>
            <person name="Reinhardt R."/>
            <person name="Harder J."/>
            <person name="Gloeckner F.O."/>
            <person name="Amann R.I."/>
            <person name="Teeling H."/>
        </authorList>
    </citation>
    <scope>NUCLEOTIDE SEQUENCE [LARGE SCALE GENOMIC DNA]</scope>
    <source>
        <strain evidence="8">DSM 15362 / KCTC 12365 / LMG 23005 / KMM 3901</strain>
    </source>
</reference>
<dbReference type="InterPro" id="IPR002933">
    <property type="entry name" value="Peptidase_M20"/>
</dbReference>
<evidence type="ECO:0000313" key="8">
    <source>
        <dbReference type="Proteomes" id="UP000016160"/>
    </source>
</evidence>
<dbReference type="eggNOG" id="COG0624">
    <property type="taxonomic scope" value="Bacteria"/>
</dbReference>
<dbReference type="SUPFAM" id="SSF53187">
    <property type="entry name" value="Zn-dependent exopeptidases"/>
    <property type="match status" value="1"/>
</dbReference>
<organism evidence="7 8">
    <name type="scientific">Formosa agariphila (strain DSM 15362 / KCTC 12365 / LMG 23005 / KMM 3901 / M-2Alg 35-1)</name>
    <dbReference type="NCBI Taxonomy" id="1347342"/>
    <lineage>
        <taxon>Bacteria</taxon>
        <taxon>Pseudomonadati</taxon>
        <taxon>Bacteroidota</taxon>
        <taxon>Flavobacteriia</taxon>
        <taxon>Flavobacteriales</taxon>
        <taxon>Flavobacteriaceae</taxon>
        <taxon>Formosa</taxon>
    </lineage>
</organism>
<dbReference type="Gene3D" id="1.10.150.900">
    <property type="match status" value="1"/>
</dbReference>
<evidence type="ECO:0000256" key="1">
    <source>
        <dbReference type="ARBA" id="ARBA00006247"/>
    </source>
</evidence>
<evidence type="ECO:0000256" key="2">
    <source>
        <dbReference type="ARBA" id="ARBA00022670"/>
    </source>
</evidence>
<dbReference type="InterPro" id="IPR011650">
    <property type="entry name" value="Peptidase_M20_dimer"/>
</dbReference>
<keyword evidence="8" id="KW-1185">Reference proteome</keyword>
<dbReference type="OrthoDB" id="9792335at2"/>
<keyword evidence="2" id="KW-0645">Protease</keyword>
<dbReference type="Pfam" id="PF07687">
    <property type="entry name" value="M20_dimer"/>
    <property type="match status" value="1"/>
</dbReference>
<keyword evidence="5" id="KW-0862">Zinc</keyword>